<feature type="non-terminal residue" evidence="2">
    <location>
        <position position="107"/>
    </location>
</feature>
<accession>A0A6J4ID70</accession>
<evidence type="ECO:0000313" key="2">
    <source>
        <dbReference type="EMBL" id="CAA9247701.1"/>
    </source>
</evidence>
<name>A0A6J4ID70_9ACTN</name>
<feature type="compositionally biased region" description="Basic and acidic residues" evidence="1">
    <location>
        <begin position="60"/>
        <end position="72"/>
    </location>
</feature>
<reference evidence="2" key="1">
    <citation type="submission" date="2020-02" db="EMBL/GenBank/DDBJ databases">
        <authorList>
            <person name="Meier V. D."/>
        </authorList>
    </citation>
    <scope>NUCLEOTIDE SEQUENCE</scope>
    <source>
        <strain evidence="2">AVDCRST_MAG10</strain>
    </source>
</reference>
<feature type="non-terminal residue" evidence="2">
    <location>
        <position position="1"/>
    </location>
</feature>
<feature type="compositionally biased region" description="Basic residues" evidence="1">
    <location>
        <begin position="37"/>
        <end position="46"/>
    </location>
</feature>
<feature type="compositionally biased region" description="Basic and acidic residues" evidence="1">
    <location>
        <begin position="85"/>
        <end position="97"/>
    </location>
</feature>
<evidence type="ECO:0000256" key="1">
    <source>
        <dbReference type="SAM" id="MobiDB-lite"/>
    </source>
</evidence>
<dbReference type="AlphaFoldDB" id="A0A6J4ID70"/>
<proteinExistence type="predicted"/>
<feature type="region of interest" description="Disordered" evidence="1">
    <location>
        <begin position="1"/>
        <end position="46"/>
    </location>
</feature>
<dbReference type="EMBL" id="CADCTB010000128">
    <property type="protein sequence ID" value="CAA9247701.1"/>
    <property type="molecule type" value="Genomic_DNA"/>
</dbReference>
<gene>
    <name evidence="2" type="ORF">AVDCRST_MAG10-2081</name>
</gene>
<feature type="region of interest" description="Disordered" evidence="1">
    <location>
        <begin position="58"/>
        <end position="107"/>
    </location>
</feature>
<organism evidence="2">
    <name type="scientific">uncultured Acidimicrobiales bacterium</name>
    <dbReference type="NCBI Taxonomy" id="310071"/>
    <lineage>
        <taxon>Bacteria</taxon>
        <taxon>Bacillati</taxon>
        <taxon>Actinomycetota</taxon>
        <taxon>Acidimicrobiia</taxon>
        <taxon>Acidimicrobiales</taxon>
        <taxon>environmental samples</taxon>
    </lineage>
</organism>
<sequence length="107" mass="12260">VRVRSRHIARSGGSEGHRPRHRERPRARPDPHPLQLHPRRAGCHRPRLLGVRGVRCRGTRGVDGHDRHRSGDRLAGQRLVRPARVVRERVGERHDQGAQRASPYGRL</sequence>
<protein>
    <submittedName>
        <fullName evidence="2">Uncharacterized protein</fullName>
    </submittedName>
</protein>